<evidence type="ECO:0000313" key="3">
    <source>
        <dbReference type="EMBL" id="OUE19854.1"/>
    </source>
</evidence>
<dbReference type="RefSeq" id="WP_086521727.1">
    <property type="nucleotide sequence ID" value="NZ_MDJW01000009.1"/>
</dbReference>
<dbReference type="InterPro" id="IPR006311">
    <property type="entry name" value="TAT_signal"/>
</dbReference>
<feature type="region of interest" description="Disordered" evidence="1">
    <location>
        <begin position="37"/>
        <end position="59"/>
    </location>
</feature>
<reference evidence="3 4" key="1">
    <citation type="submission" date="2016-08" db="EMBL/GenBank/DDBJ databases">
        <title>Genome sequence of Clavibacter michiganensis spp strain CFBP7494.</title>
        <authorList>
            <person name="Thapa S.P."/>
            <person name="Coaker G."/>
            <person name="Jacques M.-A."/>
        </authorList>
    </citation>
    <scope>NUCLEOTIDE SEQUENCE [LARGE SCALE GENOMIC DNA]</scope>
    <source>
        <strain evidence="3">CFBP7494</strain>
    </source>
</reference>
<dbReference type="EMBL" id="MDJW01000009">
    <property type="protein sequence ID" value="OUE19854.1"/>
    <property type="molecule type" value="Genomic_DNA"/>
</dbReference>
<dbReference type="PROSITE" id="PS51257">
    <property type="entry name" value="PROKAR_LIPOPROTEIN"/>
    <property type="match status" value="1"/>
</dbReference>
<organism evidence="3 4">
    <name type="scientific">Clavibacter michiganensis</name>
    <dbReference type="NCBI Taxonomy" id="28447"/>
    <lineage>
        <taxon>Bacteria</taxon>
        <taxon>Bacillati</taxon>
        <taxon>Actinomycetota</taxon>
        <taxon>Actinomycetes</taxon>
        <taxon>Micrococcales</taxon>
        <taxon>Microbacteriaceae</taxon>
        <taxon>Clavibacter</taxon>
    </lineage>
</organism>
<evidence type="ECO:0000256" key="2">
    <source>
        <dbReference type="SAM" id="SignalP"/>
    </source>
</evidence>
<dbReference type="Proteomes" id="UP000194837">
    <property type="component" value="Unassembled WGS sequence"/>
</dbReference>
<comment type="caution">
    <text evidence="3">The sequence shown here is derived from an EMBL/GenBank/DDBJ whole genome shotgun (WGS) entry which is preliminary data.</text>
</comment>
<sequence>MGRIRITRGTTAIRRRGALAASALAALLLAGCTAGSPEPGAAPAPTTASPSAEPADGLTDPLVIVTTPGTGEFIAEDVQPALHESGTGPATFEVPQPESTVGSLQFFVTCASGEYTVTMGGFYSSGCSPDTANSAAIPIPQRDAPLTVTVEVPEGVAFRIVAVPV</sequence>
<proteinExistence type="predicted"/>
<name>A0A251Y6E3_9MICO</name>
<evidence type="ECO:0008006" key="5">
    <source>
        <dbReference type="Google" id="ProtNLM"/>
    </source>
</evidence>
<feature type="signal peptide" evidence="2">
    <location>
        <begin position="1"/>
        <end position="25"/>
    </location>
</feature>
<feature type="compositionally biased region" description="Low complexity" evidence="1">
    <location>
        <begin position="37"/>
        <end position="55"/>
    </location>
</feature>
<accession>A0A251Y6E3</accession>
<gene>
    <name evidence="3" type="ORF">BFL34_01997</name>
</gene>
<dbReference type="PROSITE" id="PS51318">
    <property type="entry name" value="TAT"/>
    <property type="match status" value="1"/>
</dbReference>
<evidence type="ECO:0000256" key="1">
    <source>
        <dbReference type="SAM" id="MobiDB-lite"/>
    </source>
</evidence>
<evidence type="ECO:0000313" key="4">
    <source>
        <dbReference type="Proteomes" id="UP000194837"/>
    </source>
</evidence>
<protein>
    <recommendedName>
        <fullName evidence="5">Lipoprotein</fullName>
    </recommendedName>
</protein>
<feature type="chain" id="PRO_5039120826" description="Lipoprotein" evidence="2">
    <location>
        <begin position="26"/>
        <end position="165"/>
    </location>
</feature>
<keyword evidence="2" id="KW-0732">Signal</keyword>
<dbReference type="AlphaFoldDB" id="A0A251Y6E3"/>